<dbReference type="STRING" id="561061.SAMN05660862_2484"/>
<dbReference type="InterPro" id="IPR003593">
    <property type="entry name" value="AAA+_ATPase"/>
</dbReference>
<dbReference type="GO" id="GO:0005524">
    <property type="term" value="F:ATP binding"/>
    <property type="evidence" value="ECO:0007669"/>
    <property type="project" value="InterPro"/>
</dbReference>
<reference evidence="1 2" key="1">
    <citation type="submission" date="2017-04" db="EMBL/GenBank/DDBJ databases">
        <authorList>
            <person name="Afonso C.L."/>
            <person name="Miller P.J."/>
            <person name="Scott M.A."/>
            <person name="Spackman E."/>
            <person name="Goraichik I."/>
            <person name="Dimitrov K.M."/>
            <person name="Suarez D.L."/>
            <person name="Swayne D.E."/>
        </authorList>
    </citation>
    <scope>NUCLEOTIDE SEQUENCE [LARGE SCALE GENOMIC DNA]</scope>
    <source>
        <strain evidence="1 2">DSM 22418</strain>
    </source>
</reference>
<dbReference type="Proteomes" id="UP000192980">
    <property type="component" value="Unassembled WGS sequence"/>
</dbReference>
<dbReference type="RefSeq" id="WP_085473219.1">
    <property type="nucleotide sequence ID" value="NZ_CP038029.1"/>
</dbReference>
<proteinExistence type="predicted"/>
<dbReference type="Pfam" id="PF00005">
    <property type="entry name" value="ABC_tran"/>
    <property type="match status" value="1"/>
</dbReference>
<protein>
    <submittedName>
        <fullName evidence="1">ABC transporter</fullName>
    </submittedName>
</protein>
<organism evidence="1 2">
    <name type="scientific">Sphingobacterium psychroaquaticum</name>
    <dbReference type="NCBI Taxonomy" id="561061"/>
    <lineage>
        <taxon>Bacteria</taxon>
        <taxon>Pseudomonadati</taxon>
        <taxon>Bacteroidota</taxon>
        <taxon>Sphingobacteriia</taxon>
        <taxon>Sphingobacteriales</taxon>
        <taxon>Sphingobacteriaceae</taxon>
        <taxon>Sphingobacterium</taxon>
    </lineage>
</organism>
<dbReference type="PANTHER" id="PTHR42939">
    <property type="entry name" value="ABC TRANSPORTER ATP-BINDING PROTEIN ALBC-RELATED"/>
    <property type="match status" value="1"/>
</dbReference>
<dbReference type="GO" id="GO:0016887">
    <property type="term" value="F:ATP hydrolysis activity"/>
    <property type="evidence" value="ECO:0007669"/>
    <property type="project" value="InterPro"/>
</dbReference>
<gene>
    <name evidence="1" type="ORF">SAMN05660862_2484</name>
</gene>
<dbReference type="OrthoDB" id="9808363at2"/>
<dbReference type="SUPFAM" id="SSF52540">
    <property type="entry name" value="P-loop containing nucleoside triphosphate hydrolases"/>
    <property type="match status" value="1"/>
</dbReference>
<accession>A0A1X7K3G8</accession>
<dbReference type="PANTHER" id="PTHR42939:SF1">
    <property type="entry name" value="ABC TRANSPORTER ATP-BINDING PROTEIN ALBC-RELATED"/>
    <property type="match status" value="1"/>
</dbReference>
<dbReference type="PROSITE" id="PS50893">
    <property type="entry name" value="ABC_TRANSPORTER_2"/>
    <property type="match status" value="1"/>
</dbReference>
<dbReference type="AlphaFoldDB" id="A0A1X7K3G8"/>
<dbReference type="InterPro" id="IPR027417">
    <property type="entry name" value="P-loop_NTPase"/>
</dbReference>
<dbReference type="Gene3D" id="3.40.50.300">
    <property type="entry name" value="P-loop containing nucleotide triphosphate hydrolases"/>
    <property type="match status" value="1"/>
</dbReference>
<evidence type="ECO:0000313" key="1">
    <source>
        <dbReference type="EMBL" id="SMG35142.1"/>
    </source>
</evidence>
<dbReference type="InterPro" id="IPR051782">
    <property type="entry name" value="ABC_Transporter_VariousFunc"/>
</dbReference>
<evidence type="ECO:0000313" key="2">
    <source>
        <dbReference type="Proteomes" id="UP000192980"/>
    </source>
</evidence>
<dbReference type="SMART" id="SM00382">
    <property type="entry name" value="AAA"/>
    <property type="match status" value="1"/>
</dbReference>
<sequence>MNITLQNTGRRYNKEWIFRHLDYTFSIGKKYAVLGPNGSGKSTLLKVVSGSLSPSEGTVVYKTEEQTTVEADNIYEHLSIAAPYVELLEEFTLQEMLAFHFKFKNYATGFNYDRLIDILGLEKALDKEIRFFSSGMKQRVKLALACCSDTPIVLLDEPTSNLDRPGEDWYLDLIQQTIDANRMLLVGSNQEKEYSFCDEQLHILDFK</sequence>
<dbReference type="InterPro" id="IPR003439">
    <property type="entry name" value="ABC_transporter-like_ATP-bd"/>
</dbReference>
<name>A0A1X7K3G8_9SPHI</name>
<keyword evidence="2" id="KW-1185">Reference proteome</keyword>
<dbReference type="EMBL" id="FXAU01000004">
    <property type="protein sequence ID" value="SMG35142.1"/>
    <property type="molecule type" value="Genomic_DNA"/>
</dbReference>